<proteinExistence type="predicted"/>
<dbReference type="InterPro" id="IPR009061">
    <property type="entry name" value="DNA-bd_dom_put_sf"/>
</dbReference>
<dbReference type="SUPFAM" id="SSF46955">
    <property type="entry name" value="Putative DNA-binding domain"/>
    <property type="match status" value="1"/>
</dbReference>
<evidence type="ECO:0000313" key="3">
    <source>
        <dbReference type="Proteomes" id="UP000070467"/>
    </source>
</evidence>
<dbReference type="EMBL" id="LSDB01000052">
    <property type="protein sequence ID" value="KXB57063.1"/>
    <property type="molecule type" value="Genomic_DNA"/>
</dbReference>
<sequence length="64" mass="7641">MAELNQEIEKWVNLEDIADHLSVSKDTIRIWIKDGKLPFYKAGKMYKFKISEVDEWVRKGRITE</sequence>
<name>A0ABR5TP44_9BACL</name>
<keyword evidence="3" id="KW-1185">Reference proteome</keyword>
<feature type="domain" description="Helix-turn-helix" evidence="1">
    <location>
        <begin position="11"/>
        <end position="60"/>
    </location>
</feature>
<dbReference type="InterPro" id="IPR036388">
    <property type="entry name" value="WH-like_DNA-bd_sf"/>
</dbReference>
<evidence type="ECO:0000313" key="2">
    <source>
        <dbReference type="EMBL" id="KXB57063.1"/>
    </source>
</evidence>
<accession>A0ABR5TP44</accession>
<gene>
    <name evidence="2" type="ORF">HMPREF1871_00972</name>
</gene>
<dbReference type="InterPro" id="IPR041657">
    <property type="entry name" value="HTH_17"/>
</dbReference>
<dbReference type="NCBIfam" id="TIGR01764">
    <property type="entry name" value="excise"/>
    <property type="match status" value="1"/>
</dbReference>
<dbReference type="Proteomes" id="UP000070467">
    <property type="component" value="Unassembled WGS sequence"/>
</dbReference>
<dbReference type="InterPro" id="IPR010093">
    <property type="entry name" value="SinI_DNA-bd"/>
</dbReference>
<dbReference type="Gene3D" id="1.10.10.10">
    <property type="entry name" value="Winged helix-like DNA-binding domain superfamily/Winged helix DNA-binding domain"/>
    <property type="match status" value="1"/>
</dbReference>
<organism evidence="2 3">
    <name type="scientific">Gemelliphila asaccharolytica</name>
    <dbReference type="NCBI Taxonomy" id="502393"/>
    <lineage>
        <taxon>Bacteria</taxon>
        <taxon>Bacillati</taxon>
        <taxon>Bacillota</taxon>
        <taxon>Bacilli</taxon>
        <taxon>Bacillales</taxon>
        <taxon>Gemellaceae</taxon>
        <taxon>Gemelliphila</taxon>
    </lineage>
</organism>
<comment type="caution">
    <text evidence="2">The sequence shown here is derived from an EMBL/GenBank/DDBJ whole genome shotgun (WGS) entry which is preliminary data.</text>
</comment>
<dbReference type="RefSeq" id="WP_066130578.1">
    <property type="nucleotide sequence ID" value="NZ_KQ959899.1"/>
</dbReference>
<evidence type="ECO:0000259" key="1">
    <source>
        <dbReference type="Pfam" id="PF12728"/>
    </source>
</evidence>
<reference evidence="2 3" key="1">
    <citation type="submission" date="2016-01" db="EMBL/GenBank/DDBJ databases">
        <authorList>
            <person name="Mitreva M."/>
            <person name="Pepin K.H."/>
            <person name="Mihindukulasuriya K.A."/>
            <person name="Fulton R."/>
            <person name="Fronick C."/>
            <person name="O'Laughlin M."/>
            <person name="Miner T."/>
            <person name="Herter B."/>
            <person name="Rosa B.A."/>
            <person name="Cordes M."/>
            <person name="Tomlinson C."/>
            <person name="Wollam A."/>
            <person name="Palsikar V.B."/>
            <person name="Mardis E.R."/>
            <person name="Wilson R.K."/>
        </authorList>
    </citation>
    <scope>NUCLEOTIDE SEQUENCE [LARGE SCALE GENOMIC DNA]</scope>
    <source>
        <strain evidence="2 3">KA00071</strain>
    </source>
</reference>
<protein>
    <submittedName>
        <fullName evidence="2">DNA binding domain, excisionase family</fullName>
    </submittedName>
</protein>
<dbReference type="Pfam" id="PF12728">
    <property type="entry name" value="HTH_17"/>
    <property type="match status" value="1"/>
</dbReference>